<comment type="subcellular location">
    <subcellularLocation>
        <location evidence="1">Cell inner membrane</location>
    </subcellularLocation>
</comment>
<evidence type="ECO:0000256" key="2">
    <source>
        <dbReference type="ARBA" id="ARBA00022448"/>
    </source>
</evidence>
<dbReference type="RefSeq" id="WP_010075091.1">
    <property type="nucleotide sequence ID" value="NC_014393.1"/>
</dbReference>
<dbReference type="PANTHER" id="PTHR30024">
    <property type="entry name" value="ALIPHATIC SULFONATES-BINDING PROTEIN-RELATED"/>
    <property type="match status" value="1"/>
</dbReference>
<dbReference type="Gene3D" id="3.40.190.10">
    <property type="entry name" value="Periplasmic binding protein-like II"/>
    <property type="match status" value="2"/>
</dbReference>
<keyword evidence="7" id="KW-1185">Reference proteome</keyword>
<evidence type="ECO:0000256" key="1">
    <source>
        <dbReference type="ARBA" id="ARBA00004533"/>
    </source>
</evidence>
<dbReference type="InterPro" id="IPR044527">
    <property type="entry name" value="NrtA/CpmA_ABC-bd_dom"/>
</dbReference>
<dbReference type="PANTHER" id="PTHR30024:SF43">
    <property type="entry name" value="BLL4572 PROTEIN"/>
    <property type="match status" value="1"/>
</dbReference>
<sequence>MKNFKRSISLIIITMLVLSIVGCGKEKKSETSVKIGYLPITHAIPLYIENEVAKGDIELVKFGSWAELMDALNSGKIDGASVLIELAMKAKAQGVDLKAVALGHTDGNAVVVSDEINTAKDIKGKNFAIPNKVSTHNILLYEMLKKENIKINEVNIVELPPSEMAVALQEKRIDGYCVAEPFGAKSVVNGNGKVLKQSSEILKNSICCSLVLRGDFIEKNKAKASEVVSKYVEASKYIEENEVDTRSKAKEFLSVKEDVLDVSLQWISFKKLKIEEADYNSIVGYIKEMNLFDNPPTYEEFIDNSLLEEVK</sequence>
<keyword evidence="3" id="KW-1003">Cell membrane</keyword>
<dbReference type="eggNOG" id="COG0715">
    <property type="taxonomic scope" value="Bacteria"/>
</dbReference>
<keyword evidence="4" id="KW-0997">Cell inner membrane</keyword>
<accession>D9SQ75</accession>
<dbReference type="EMBL" id="CP002160">
    <property type="protein sequence ID" value="ADL50142.1"/>
    <property type="molecule type" value="Genomic_DNA"/>
</dbReference>
<evidence type="ECO:0000313" key="7">
    <source>
        <dbReference type="Proteomes" id="UP000002730"/>
    </source>
</evidence>
<protein>
    <submittedName>
        <fullName evidence="6">NlpA lipoprotein</fullName>
    </submittedName>
</protein>
<proteinExistence type="predicted"/>
<organism evidence="6 7">
    <name type="scientific">Clostridium cellulovorans (strain ATCC 35296 / DSM 3052 / OCM 3 / 743B)</name>
    <dbReference type="NCBI Taxonomy" id="573061"/>
    <lineage>
        <taxon>Bacteria</taxon>
        <taxon>Bacillati</taxon>
        <taxon>Bacillota</taxon>
        <taxon>Clostridia</taxon>
        <taxon>Eubacteriales</taxon>
        <taxon>Clostridiaceae</taxon>
        <taxon>Clostridium</taxon>
    </lineage>
</organism>
<gene>
    <name evidence="6" type="ordered locus">Clocel_0362</name>
</gene>
<dbReference type="STRING" id="573061.Clocel_0362"/>
<dbReference type="SUPFAM" id="SSF53850">
    <property type="entry name" value="Periplasmic binding protein-like II"/>
    <property type="match status" value="1"/>
</dbReference>
<dbReference type="OrthoDB" id="570524at2"/>
<keyword evidence="6" id="KW-0449">Lipoprotein</keyword>
<dbReference type="GO" id="GO:0005886">
    <property type="term" value="C:plasma membrane"/>
    <property type="evidence" value="ECO:0007669"/>
    <property type="project" value="UniProtKB-SubCell"/>
</dbReference>
<dbReference type="CDD" id="cd13553">
    <property type="entry name" value="PBP2_NrtA_CpmA_like"/>
    <property type="match status" value="1"/>
</dbReference>
<dbReference type="HOGENOM" id="CLU_028871_10_2_9"/>
<dbReference type="AlphaFoldDB" id="D9SQ75"/>
<dbReference type="KEGG" id="ccb:Clocel_0362"/>
<name>D9SQ75_CLOC7</name>
<reference evidence="6 7" key="1">
    <citation type="submission" date="2010-08" db="EMBL/GenBank/DDBJ databases">
        <title>Complete sequence of Clostridium cellulovorans 743B.</title>
        <authorList>
            <consortium name="US DOE Joint Genome Institute"/>
            <person name="Lucas S."/>
            <person name="Copeland A."/>
            <person name="Lapidus A."/>
            <person name="Cheng J.-F."/>
            <person name="Bruce D."/>
            <person name="Goodwin L."/>
            <person name="Pitluck S."/>
            <person name="Chertkov O."/>
            <person name="Detter J.C."/>
            <person name="Han C."/>
            <person name="Tapia R."/>
            <person name="Land M."/>
            <person name="Hauser L."/>
            <person name="Chang Y.-J."/>
            <person name="Jeffries C."/>
            <person name="Kyrpides N."/>
            <person name="Ivanova N."/>
            <person name="Mikhailova N."/>
            <person name="Hemme C.L."/>
            <person name="Woyke T."/>
        </authorList>
    </citation>
    <scope>NUCLEOTIDE SEQUENCE [LARGE SCALE GENOMIC DNA]</scope>
    <source>
        <strain evidence="7">ATCC 35296 / DSM 3052 / OCM 3 / 743B</strain>
    </source>
</reference>
<dbReference type="PROSITE" id="PS51257">
    <property type="entry name" value="PROKAR_LIPOPROTEIN"/>
    <property type="match status" value="1"/>
</dbReference>
<evidence type="ECO:0000313" key="6">
    <source>
        <dbReference type="EMBL" id="ADL50142.1"/>
    </source>
</evidence>
<dbReference type="Proteomes" id="UP000002730">
    <property type="component" value="Chromosome"/>
</dbReference>
<keyword evidence="5" id="KW-0472">Membrane</keyword>
<evidence type="ECO:0000256" key="4">
    <source>
        <dbReference type="ARBA" id="ARBA00022519"/>
    </source>
</evidence>
<evidence type="ECO:0000256" key="3">
    <source>
        <dbReference type="ARBA" id="ARBA00022475"/>
    </source>
</evidence>
<keyword evidence="2" id="KW-0813">Transport</keyword>
<evidence type="ECO:0000256" key="5">
    <source>
        <dbReference type="ARBA" id="ARBA00023136"/>
    </source>
</evidence>
<dbReference type="Pfam" id="PF13379">
    <property type="entry name" value="NMT1_2"/>
    <property type="match status" value="1"/>
</dbReference>